<sequence length="311" mass="35960">MKPSTKQFFIDEEIEEPISAEDNFGRKTIDVGGGRMSYVDEGAGEPVVFLHGNPTSSYLWRNIIPYLSKYRRCLAPDLIGMGRSDKSPTGTYTFTEHAKFLDEWFRQLGLKNIVLVLHDWGSALGFYYAYRNQEVIKGIAYMEALVLPRLWKDFHNGRDAIFRMLRSDKGEKMIFEQNFFIETVLPKSVIRQLSKEEMDTYREPFKNKKDRLPALVFPRELPIEGEPRNIVTIVEEYGEWLSESKFPKLLISAEPGALLTGSALEFCRKWPNQREVTVAGIHYIQEDSPHEIGVAIREFVLNDCTEEAYLR</sequence>
<dbReference type="Gene3D" id="3.40.50.1820">
    <property type="entry name" value="alpha/beta hydrolase"/>
    <property type="match status" value="1"/>
</dbReference>
<name>A0ABV3ZMR6_9BACT</name>
<accession>A0ABV3ZMR6</accession>
<dbReference type="InterPro" id="IPR000073">
    <property type="entry name" value="AB_hydrolase_1"/>
</dbReference>
<evidence type="ECO:0000313" key="2">
    <source>
        <dbReference type="EMBL" id="MEX6690376.1"/>
    </source>
</evidence>
<dbReference type="SUPFAM" id="SSF53474">
    <property type="entry name" value="alpha/beta-Hydrolases"/>
    <property type="match status" value="1"/>
</dbReference>
<dbReference type="PANTHER" id="PTHR43798:SF24">
    <property type="entry name" value="CIS-3-ALKYL-4-ALKYLOXETAN-2-ONE DECARBOXYLASE"/>
    <property type="match status" value="1"/>
</dbReference>
<dbReference type="InterPro" id="IPR000639">
    <property type="entry name" value="Epox_hydrolase-like"/>
</dbReference>
<feature type="domain" description="AB hydrolase-1" evidence="1">
    <location>
        <begin position="46"/>
        <end position="166"/>
    </location>
</feature>
<dbReference type="Pfam" id="PF00561">
    <property type="entry name" value="Abhydrolase_1"/>
    <property type="match status" value="1"/>
</dbReference>
<protein>
    <submittedName>
        <fullName evidence="2">Haloalkane dehalogenase</fullName>
        <ecNumber evidence="2">3.8.1.5</ecNumber>
    </submittedName>
</protein>
<gene>
    <name evidence="2" type="ORF">QTN47_22890</name>
</gene>
<organism evidence="2 3">
    <name type="scientific">Danxiaibacter flavus</name>
    <dbReference type="NCBI Taxonomy" id="3049108"/>
    <lineage>
        <taxon>Bacteria</taxon>
        <taxon>Pseudomonadati</taxon>
        <taxon>Bacteroidota</taxon>
        <taxon>Chitinophagia</taxon>
        <taxon>Chitinophagales</taxon>
        <taxon>Chitinophagaceae</taxon>
        <taxon>Danxiaibacter</taxon>
    </lineage>
</organism>
<comment type="caution">
    <text evidence="2">The sequence shown here is derived from an EMBL/GenBank/DDBJ whole genome shotgun (WGS) entry which is preliminary data.</text>
</comment>
<dbReference type="NCBIfam" id="NF002938">
    <property type="entry name" value="PRK03592.1"/>
    <property type="match status" value="1"/>
</dbReference>
<dbReference type="InterPro" id="IPR050266">
    <property type="entry name" value="AB_hydrolase_sf"/>
</dbReference>
<dbReference type="EC" id="3.8.1.5" evidence="2"/>
<dbReference type="EMBL" id="JAULBC010000008">
    <property type="protein sequence ID" value="MEX6690376.1"/>
    <property type="molecule type" value="Genomic_DNA"/>
</dbReference>
<keyword evidence="2" id="KW-0378">Hydrolase</keyword>
<dbReference type="GO" id="GO:0018786">
    <property type="term" value="F:haloalkane dehalogenase activity"/>
    <property type="evidence" value="ECO:0007669"/>
    <property type="project" value="UniProtKB-EC"/>
</dbReference>
<dbReference type="RefSeq" id="WP_369331788.1">
    <property type="nucleotide sequence ID" value="NZ_JAULBC010000008.1"/>
</dbReference>
<dbReference type="Proteomes" id="UP001560573">
    <property type="component" value="Unassembled WGS sequence"/>
</dbReference>
<dbReference type="InterPro" id="IPR029058">
    <property type="entry name" value="AB_hydrolase_fold"/>
</dbReference>
<keyword evidence="3" id="KW-1185">Reference proteome</keyword>
<dbReference type="PRINTS" id="PR00412">
    <property type="entry name" value="EPOXHYDRLASE"/>
</dbReference>
<evidence type="ECO:0000259" key="1">
    <source>
        <dbReference type="Pfam" id="PF00561"/>
    </source>
</evidence>
<dbReference type="PANTHER" id="PTHR43798">
    <property type="entry name" value="MONOACYLGLYCEROL LIPASE"/>
    <property type="match status" value="1"/>
</dbReference>
<evidence type="ECO:0000313" key="3">
    <source>
        <dbReference type="Proteomes" id="UP001560573"/>
    </source>
</evidence>
<proteinExistence type="predicted"/>
<reference evidence="2 3" key="1">
    <citation type="submission" date="2023-07" db="EMBL/GenBank/DDBJ databases">
        <authorList>
            <person name="Lian W.-H."/>
        </authorList>
    </citation>
    <scope>NUCLEOTIDE SEQUENCE [LARGE SCALE GENOMIC DNA]</scope>
    <source>
        <strain evidence="2 3">SYSU DXS3180</strain>
    </source>
</reference>